<evidence type="ECO:0000256" key="4">
    <source>
        <dbReference type="ARBA" id="ARBA00023002"/>
    </source>
</evidence>
<dbReference type="PANTHER" id="PTHR42973:SF22">
    <property type="entry name" value="FAD-BINDING PCMH-TYPE DOMAIN-CONTAINING PROTEIN-RELATED"/>
    <property type="match status" value="1"/>
</dbReference>
<dbReference type="InterPro" id="IPR036318">
    <property type="entry name" value="FAD-bd_PCMH-like_sf"/>
</dbReference>
<dbReference type="Proteomes" id="UP001295740">
    <property type="component" value="Unassembled WGS sequence"/>
</dbReference>
<dbReference type="EMBL" id="CAUWAG010000003">
    <property type="protein sequence ID" value="CAJ2501265.1"/>
    <property type="molecule type" value="Genomic_DNA"/>
</dbReference>
<evidence type="ECO:0000256" key="2">
    <source>
        <dbReference type="ARBA" id="ARBA00022630"/>
    </source>
</evidence>
<dbReference type="InterPro" id="IPR006094">
    <property type="entry name" value="Oxid_FAD_bind_N"/>
</dbReference>
<keyword evidence="3" id="KW-0274">FAD</keyword>
<dbReference type="Pfam" id="PF01565">
    <property type="entry name" value="FAD_binding_4"/>
    <property type="match status" value="1"/>
</dbReference>
<keyword evidence="2" id="KW-0285">Flavoprotein</keyword>
<dbReference type="InterPro" id="IPR050416">
    <property type="entry name" value="FAD-linked_Oxidoreductase"/>
</dbReference>
<keyword evidence="4" id="KW-0560">Oxidoreductase</keyword>
<reference evidence="6" key="1">
    <citation type="submission" date="2023-10" db="EMBL/GenBank/DDBJ databases">
        <authorList>
            <person name="Hackl T."/>
        </authorList>
    </citation>
    <scope>NUCLEOTIDE SEQUENCE</scope>
</reference>
<feature type="domain" description="FAD linked oxidase N-terminal" evidence="5">
    <location>
        <begin position="51"/>
        <end position="149"/>
    </location>
</feature>
<organism evidence="6 7">
    <name type="scientific">Anthostomella pinea</name>
    <dbReference type="NCBI Taxonomy" id="933095"/>
    <lineage>
        <taxon>Eukaryota</taxon>
        <taxon>Fungi</taxon>
        <taxon>Dikarya</taxon>
        <taxon>Ascomycota</taxon>
        <taxon>Pezizomycotina</taxon>
        <taxon>Sordariomycetes</taxon>
        <taxon>Xylariomycetidae</taxon>
        <taxon>Xylariales</taxon>
        <taxon>Xylariaceae</taxon>
        <taxon>Anthostomella</taxon>
    </lineage>
</organism>
<evidence type="ECO:0000259" key="5">
    <source>
        <dbReference type="Pfam" id="PF01565"/>
    </source>
</evidence>
<evidence type="ECO:0000313" key="6">
    <source>
        <dbReference type="EMBL" id="CAJ2501265.1"/>
    </source>
</evidence>
<keyword evidence="7" id="KW-1185">Reference proteome</keyword>
<proteinExistence type="inferred from homology"/>
<evidence type="ECO:0000256" key="3">
    <source>
        <dbReference type="ARBA" id="ARBA00022827"/>
    </source>
</evidence>
<dbReference type="GO" id="GO:0016491">
    <property type="term" value="F:oxidoreductase activity"/>
    <property type="evidence" value="ECO:0007669"/>
    <property type="project" value="UniProtKB-KW"/>
</dbReference>
<dbReference type="AlphaFoldDB" id="A0AAI8VBA9"/>
<accession>A0AAI8VBA9</accession>
<sequence>MSATTIIEGLEQRFEADQLHVRGSEEFDTLNGAKDVSVFLTVINPFVLNDETSFAVRGAGQQLLAGCANIQGGITLDLRLLTGIDLDLGTGIVSIAAGERWGAVYERLAEHGLGVTGSRSAKGGIAGLALSGGLSFFSSREGFVCHNVETHVMISLFFAAQFGQTMGLNQLYYTREVENPPVLDPFAKVQPQMEQLNSMRMINLKDAAAEQAAMSSEGIRCSYMNTTVKSDAATLKAVAEAFASTLDLVKGFEGVAFSLTLQPYPVSLLEKCVSAVGNVTGLTPDEGPLVSVLVLMYWKTPQDDGHIIAAATDLIQKTKTEAAARGQAVPYTYMNYAFGFQDPIGSYGDENKALLQSVSKRYDPEGIFQKGCPGGFKLFV</sequence>
<dbReference type="Gene3D" id="3.30.465.10">
    <property type="match status" value="1"/>
</dbReference>
<dbReference type="InterPro" id="IPR016169">
    <property type="entry name" value="FAD-bd_PCMH_sub2"/>
</dbReference>
<dbReference type="GO" id="GO:0050660">
    <property type="term" value="F:flavin adenine dinucleotide binding"/>
    <property type="evidence" value="ECO:0007669"/>
    <property type="project" value="InterPro"/>
</dbReference>
<protein>
    <submittedName>
        <fullName evidence="6">Uu.00g041180.m01.CDS01</fullName>
    </submittedName>
</protein>
<dbReference type="SUPFAM" id="SSF56176">
    <property type="entry name" value="FAD-binding/transporter-associated domain-like"/>
    <property type="match status" value="1"/>
</dbReference>
<comment type="caution">
    <text evidence="6">The sequence shown here is derived from an EMBL/GenBank/DDBJ whole genome shotgun (WGS) entry which is preliminary data.</text>
</comment>
<comment type="similarity">
    <text evidence="1">Belongs to the oxygen-dependent FAD-linked oxidoreductase family.</text>
</comment>
<gene>
    <name evidence="6" type="ORF">KHLLAP_LOCUS1733</name>
</gene>
<evidence type="ECO:0000313" key="7">
    <source>
        <dbReference type="Proteomes" id="UP001295740"/>
    </source>
</evidence>
<name>A0AAI8VBA9_9PEZI</name>
<dbReference type="PANTHER" id="PTHR42973">
    <property type="entry name" value="BINDING OXIDOREDUCTASE, PUTATIVE (AFU_ORTHOLOGUE AFUA_1G17690)-RELATED"/>
    <property type="match status" value="1"/>
</dbReference>
<evidence type="ECO:0000256" key="1">
    <source>
        <dbReference type="ARBA" id="ARBA00005466"/>
    </source>
</evidence>